<organism evidence="2">
    <name type="scientific">Amphimedon queenslandica</name>
    <name type="common">Sponge</name>
    <dbReference type="NCBI Taxonomy" id="400682"/>
    <lineage>
        <taxon>Eukaryota</taxon>
        <taxon>Metazoa</taxon>
        <taxon>Porifera</taxon>
        <taxon>Demospongiae</taxon>
        <taxon>Heteroscleromorpha</taxon>
        <taxon>Haplosclerida</taxon>
        <taxon>Niphatidae</taxon>
        <taxon>Amphimedon</taxon>
    </lineage>
</organism>
<accession>A0A1X7VJG6</accession>
<dbReference type="OrthoDB" id="76453at2759"/>
<protein>
    <submittedName>
        <fullName evidence="2">Uncharacterized protein</fullName>
    </submittedName>
</protein>
<reference evidence="2" key="1">
    <citation type="submission" date="2017-05" db="UniProtKB">
        <authorList>
            <consortium name="EnsemblMetazoa"/>
        </authorList>
    </citation>
    <scope>IDENTIFICATION</scope>
</reference>
<feature type="region of interest" description="Disordered" evidence="1">
    <location>
        <begin position="1"/>
        <end position="23"/>
    </location>
</feature>
<dbReference type="InParanoid" id="A0A1X7VJG6"/>
<dbReference type="AlphaFoldDB" id="A0A1X7VJG6"/>
<evidence type="ECO:0000313" key="2">
    <source>
        <dbReference type="EnsemblMetazoa" id="Aqu2.1.39955_001"/>
    </source>
</evidence>
<sequence length="62" mass="6546">EGSDGSSSVLSSPSSTSATSAVSFKKQPLHLYGEYKPLSGVYNKHHQPLPLVLTGIKDSNSE</sequence>
<proteinExistence type="predicted"/>
<evidence type="ECO:0000256" key="1">
    <source>
        <dbReference type="SAM" id="MobiDB-lite"/>
    </source>
</evidence>
<dbReference type="EnsemblMetazoa" id="Aqu2.1.39955_001">
    <property type="protein sequence ID" value="Aqu2.1.39955_001"/>
    <property type="gene ID" value="Aqu2.1.39955"/>
</dbReference>
<name>A0A1X7VJG6_AMPQE</name>